<organism evidence="3 4">
    <name type="scientific">Lactobacillus intestinalis DSM 6629</name>
    <dbReference type="NCBI Taxonomy" id="1423761"/>
    <lineage>
        <taxon>Bacteria</taxon>
        <taxon>Bacillati</taxon>
        <taxon>Bacillota</taxon>
        <taxon>Bacilli</taxon>
        <taxon>Lactobacillales</taxon>
        <taxon>Lactobacillaceae</taxon>
        <taxon>Lactobacillus</taxon>
    </lineage>
</organism>
<dbReference type="GeneID" id="75116149"/>
<name>A0ABR5PS87_9LACO</name>
<evidence type="ECO:0000313" key="3">
    <source>
        <dbReference type="EMBL" id="KRM34353.1"/>
    </source>
</evidence>
<feature type="transmembrane region" description="Helical" evidence="1">
    <location>
        <begin position="331"/>
        <end position="352"/>
    </location>
</feature>
<reference evidence="3 4" key="1">
    <citation type="journal article" date="2015" name="Genome Announc.">
        <title>Expanding the biotechnology potential of lactobacilli through comparative genomics of 213 strains and associated genera.</title>
        <authorList>
            <person name="Sun Z."/>
            <person name="Harris H.M."/>
            <person name="McCann A."/>
            <person name="Guo C."/>
            <person name="Argimon S."/>
            <person name="Zhang W."/>
            <person name="Yang X."/>
            <person name="Jeffery I.B."/>
            <person name="Cooney J.C."/>
            <person name="Kagawa T.F."/>
            <person name="Liu W."/>
            <person name="Song Y."/>
            <person name="Salvetti E."/>
            <person name="Wrobel A."/>
            <person name="Rasinkangas P."/>
            <person name="Parkhill J."/>
            <person name="Rea M.C."/>
            <person name="O'Sullivan O."/>
            <person name="Ritari J."/>
            <person name="Douillard F.P."/>
            <person name="Paul Ross R."/>
            <person name="Yang R."/>
            <person name="Briner A.E."/>
            <person name="Felis G.E."/>
            <person name="de Vos W.M."/>
            <person name="Barrangou R."/>
            <person name="Klaenhammer T.R."/>
            <person name="Caufield P.W."/>
            <person name="Cui Y."/>
            <person name="Zhang H."/>
            <person name="O'Toole P.W."/>
        </authorList>
    </citation>
    <scope>NUCLEOTIDE SEQUENCE [LARGE SCALE GENOMIC DNA]</scope>
    <source>
        <strain evidence="3 4">DSM 6629</strain>
    </source>
</reference>
<proteinExistence type="predicted"/>
<feature type="transmembrane region" description="Helical" evidence="1">
    <location>
        <begin position="258"/>
        <end position="280"/>
    </location>
</feature>
<evidence type="ECO:0000256" key="1">
    <source>
        <dbReference type="SAM" id="Phobius"/>
    </source>
</evidence>
<keyword evidence="1" id="KW-0812">Transmembrane</keyword>
<evidence type="ECO:0000313" key="4">
    <source>
        <dbReference type="Proteomes" id="UP000051735"/>
    </source>
</evidence>
<feature type="transmembrane region" description="Helical" evidence="1">
    <location>
        <begin position="7"/>
        <end position="27"/>
    </location>
</feature>
<evidence type="ECO:0000259" key="2">
    <source>
        <dbReference type="Pfam" id="PF12704"/>
    </source>
</evidence>
<dbReference type="RefSeq" id="WP_057809271.1">
    <property type="nucleotide sequence ID" value="NZ_AZGN01000005.1"/>
</dbReference>
<sequence>MKRKNIFISIIAIILVALLNVLTVYTVSNGISYWEGYSALNKLRKQKVYLGNDQITDNQDKLITKSQVNNTKAKSILNYLDKNYDYAISWDASNGSHVNAMTMDQKSLEMYPIKVAQGQNLKVRDFHRNKVIPVLVGSKLAKKYPLHHEFTYLDGSTGKRQSYQVAGILTASSSIPSPYLFQNQNYLDNTIIVPLTTYTRAHINLPQIANGVQNLLIFNTNQNQIFKLEKFFKSQDLNVKFYTVQSSIDQEARIVKSALIKLAVGIIILLIVIVVLLKYLIRKDTKMQLKKFISSLIGFGLLLGILIELVLGFSLPMLSIVGIPKWTSLNIILSVLSIVLINLLLAVIITIFQRNNPQKQ</sequence>
<keyword evidence="1" id="KW-1133">Transmembrane helix</keyword>
<comment type="caution">
    <text evidence="3">The sequence shown here is derived from an EMBL/GenBank/DDBJ whole genome shotgun (WGS) entry which is preliminary data.</text>
</comment>
<accession>A0ABR5PS87</accession>
<protein>
    <recommendedName>
        <fullName evidence="2">MacB-like periplasmic core domain-containing protein</fullName>
    </recommendedName>
</protein>
<dbReference type="Pfam" id="PF12704">
    <property type="entry name" value="MacB_PCD"/>
    <property type="match status" value="1"/>
</dbReference>
<dbReference type="EMBL" id="AZGN01000005">
    <property type="protein sequence ID" value="KRM34353.1"/>
    <property type="molecule type" value="Genomic_DNA"/>
</dbReference>
<dbReference type="Proteomes" id="UP000051735">
    <property type="component" value="Unassembled WGS sequence"/>
</dbReference>
<feature type="transmembrane region" description="Helical" evidence="1">
    <location>
        <begin position="292"/>
        <end position="311"/>
    </location>
</feature>
<keyword evidence="1" id="KW-0472">Membrane</keyword>
<gene>
    <name evidence="3" type="ORF">FC44_GL001440</name>
</gene>
<feature type="domain" description="MacB-like periplasmic core" evidence="2">
    <location>
        <begin position="8"/>
        <end position="202"/>
    </location>
</feature>
<keyword evidence="4" id="KW-1185">Reference proteome</keyword>
<dbReference type="InterPro" id="IPR025857">
    <property type="entry name" value="MacB_PCD"/>
</dbReference>